<accession>A0A0A7UWK1</accession>
<keyword evidence="2" id="KW-1185">Reference proteome</keyword>
<evidence type="ECO:0000313" key="1">
    <source>
        <dbReference type="EMBL" id="AJA90636.1"/>
    </source>
</evidence>
<dbReference type="AlphaFoldDB" id="A0A0A7UWK1"/>
<reference evidence="1 2" key="1">
    <citation type="journal article" date="2015" name="Genome Announc.">
        <title>Genome Sequence of Borrelia chilensis VA1, a South American Member of the Lyme Borreliosis Group.</title>
        <authorList>
            <person name="Huang W."/>
            <person name="Ojaimi C."/>
            <person name="Fallon J.T."/>
            <person name="Travisany D."/>
            <person name="Maass A."/>
            <person name="Ivanova L."/>
            <person name="Tomova A."/>
            <person name="Gonzalez-Acuna D."/>
            <person name="Godfrey H.P."/>
            <person name="Cabello F.C."/>
        </authorList>
    </citation>
    <scope>NUCLEOTIDE SEQUENCE [LARGE SCALE GENOMIC DNA]</scope>
    <source>
        <strain evidence="1 2">VA1</strain>
    </source>
</reference>
<dbReference type="EMBL" id="CP009910">
    <property type="protein sequence ID" value="AJA90636.1"/>
    <property type="molecule type" value="Genomic_DNA"/>
</dbReference>
<dbReference type="KEGG" id="bchi:OY14_01585"/>
<sequence length="352" mass="41615">MFSSRVLFSQVAVIKEIEGKVNVIRNTLPVKLDLDDEIFEYDFIEVGENSKLKINLYGINGVSADLIFYPNTSSFVFYSSLKDLQDAKIYLFRGSIDAVIHKIVKGSSFSVIIDNKFFKVENMARFYVNSDYFNNCFINVYKGNVRHIDKNEYLIFPNTSLLLFNGNSFLHKVNEGTLKGVNQNFIRMAKDNFMSLNKRFLYVFILKYIEDSFRFDFMYNYLIKDFKFNSIYSKWSLEDKNYRLGSRVDMIKNINYLKGRIGMLFNNFVDLANRFYFVDDILKYCSFPSDNSIAVNNSISKFLKEYKANKNFLRNKFFKTIHSLKMYLRRSNDDITSNLNINELYLLRPREF</sequence>
<evidence type="ECO:0000313" key="2">
    <source>
        <dbReference type="Proteomes" id="UP000030940"/>
    </source>
</evidence>
<dbReference type="STRING" id="1245910.OY14_01585"/>
<protein>
    <submittedName>
        <fullName evidence="1">Uncharacterized protein</fullName>
    </submittedName>
</protein>
<dbReference type="HOGENOM" id="CLU_067034_0_0_12"/>
<organism evidence="1 2">
    <name type="scientific">Borreliella chilensis</name>
    <dbReference type="NCBI Taxonomy" id="1245910"/>
    <lineage>
        <taxon>Bacteria</taxon>
        <taxon>Pseudomonadati</taxon>
        <taxon>Spirochaetota</taxon>
        <taxon>Spirochaetia</taxon>
        <taxon>Spirochaetales</taxon>
        <taxon>Borreliaceae</taxon>
        <taxon>Borreliella</taxon>
    </lineage>
</organism>
<gene>
    <name evidence="1" type="ORF">OY14_01585</name>
</gene>
<name>A0A0A7UWK1_9SPIR</name>
<dbReference type="Proteomes" id="UP000030940">
    <property type="component" value="Chromosome"/>
</dbReference>
<proteinExistence type="predicted"/>